<protein>
    <submittedName>
        <fullName evidence="1 3">Uncharacterized protein</fullName>
    </submittedName>
</protein>
<gene>
    <name evidence="1" type="ORF">HPLM_LOCUS1980</name>
</gene>
<evidence type="ECO:0000313" key="2">
    <source>
        <dbReference type="Proteomes" id="UP000268014"/>
    </source>
</evidence>
<sequence>MKQRRQKYLIQNAVCFQFKISSATTVQKYFTQPLRLESLLPLLLVPPPRKVLDTALMLSLYRRYYCSAIRKSPHHLLPSTQKIFHAIPMSGVPFAATVDSATSESTRYRSHGESTQIAGFPMKVYSKIQLSLSRRYYFSAIRRTPHHLLPPINIIQRFSPLQIPCTYL</sequence>
<keyword evidence="2" id="KW-1185">Reference proteome</keyword>
<reference evidence="1 2" key="2">
    <citation type="submission" date="2018-11" db="EMBL/GenBank/DDBJ databases">
        <authorList>
            <consortium name="Pathogen Informatics"/>
        </authorList>
    </citation>
    <scope>NUCLEOTIDE SEQUENCE [LARGE SCALE GENOMIC DNA]</scope>
    <source>
        <strain evidence="1 2">MHpl1</strain>
    </source>
</reference>
<organism evidence="3">
    <name type="scientific">Haemonchus placei</name>
    <name type="common">Barber's pole worm</name>
    <dbReference type="NCBI Taxonomy" id="6290"/>
    <lineage>
        <taxon>Eukaryota</taxon>
        <taxon>Metazoa</taxon>
        <taxon>Ecdysozoa</taxon>
        <taxon>Nematoda</taxon>
        <taxon>Chromadorea</taxon>
        <taxon>Rhabditida</taxon>
        <taxon>Rhabditina</taxon>
        <taxon>Rhabditomorpha</taxon>
        <taxon>Strongyloidea</taxon>
        <taxon>Trichostrongylidae</taxon>
        <taxon>Haemonchus</taxon>
    </lineage>
</organism>
<name>A0A0N4VXG2_HAEPC</name>
<accession>A0A0N4VXG2</accession>
<dbReference type="Proteomes" id="UP000268014">
    <property type="component" value="Unassembled WGS sequence"/>
</dbReference>
<dbReference type="EMBL" id="UZAF01003248">
    <property type="protein sequence ID" value="VDO12313.1"/>
    <property type="molecule type" value="Genomic_DNA"/>
</dbReference>
<proteinExistence type="predicted"/>
<evidence type="ECO:0000313" key="1">
    <source>
        <dbReference type="EMBL" id="VDO12313.1"/>
    </source>
</evidence>
<evidence type="ECO:0000313" key="3">
    <source>
        <dbReference type="WBParaSite" id="HPLM_0000198201-mRNA-1"/>
    </source>
</evidence>
<reference evidence="3" key="1">
    <citation type="submission" date="2017-02" db="UniProtKB">
        <authorList>
            <consortium name="WormBaseParasite"/>
        </authorList>
    </citation>
    <scope>IDENTIFICATION</scope>
</reference>
<dbReference type="WBParaSite" id="HPLM_0000198201-mRNA-1">
    <property type="protein sequence ID" value="HPLM_0000198201-mRNA-1"/>
    <property type="gene ID" value="HPLM_0000198201"/>
</dbReference>
<dbReference type="AlphaFoldDB" id="A0A0N4VXG2"/>